<dbReference type="eggNOG" id="COG0810">
    <property type="taxonomic scope" value="Bacteria"/>
</dbReference>
<dbReference type="STRING" id="1423758.FC41_GL001139"/>
<proteinExistence type="predicted"/>
<feature type="region of interest" description="Disordered" evidence="6">
    <location>
        <begin position="39"/>
        <end position="88"/>
    </location>
</feature>
<dbReference type="OrthoDB" id="2330051at2"/>
<evidence type="ECO:0000256" key="7">
    <source>
        <dbReference type="SAM" id="Phobius"/>
    </source>
</evidence>
<evidence type="ECO:0000256" key="2">
    <source>
        <dbReference type="ARBA" id="ARBA00022525"/>
    </source>
</evidence>
<dbReference type="InterPro" id="IPR019931">
    <property type="entry name" value="LPXTG_anchor"/>
</dbReference>
<evidence type="ECO:0000256" key="5">
    <source>
        <dbReference type="ARBA" id="ARBA00023088"/>
    </source>
</evidence>
<feature type="compositionally biased region" description="Pro residues" evidence="6">
    <location>
        <begin position="647"/>
        <end position="673"/>
    </location>
</feature>
<name>I7L7F4_9LACO</name>
<dbReference type="Pfam" id="PF06458">
    <property type="entry name" value="MucBP"/>
    <property type="match status" value="2"/>
</dbReference>
<dbReference type="InterPro" id="IPR041495">
    <property type="entry name" value="Mub_B2"/>
</dbReference>
<feature type="region of interest" description="Disordered" evidence="6">
    <location>
        <begin position="627"/>
        <end position="724"/>
    </location>
</feature>
<dbReference type="PATRIC" id="fig|1423758.3.peg.1152"/>
<dbReference type="Pfam" id="PF04650">
    <property type="entry name" value="YSIRK_signal"/>
    <property type="match status" value="1"/>
</dbReference>
<sequence length="775" mass="84529">MFNKKLDRFSIRKLTIGAASVLIGVSFLNLNTNDQVKAAENTDDKSVSQTAATSEKEETNKESALQVKTANTNDSKQNSDEQAGSSQKIAKTLAIEKADAKKQAVDPDKIYKVHITTWDDANNKVLGYSRGDRISGDFTGKDGAKIGNLMQPIAGYKLMNPDAITSNFKLGDDGIYRVDGKDVNITLHYMPLSDIKVEYVDEDTNKVLASFVMPNTTSTVASPQYLAGDKTASDASKYEAHAIDIPGYKLVSKDIVDGKVNGQTQKIDDPNYVVITFKYKKTTANSDMELPNENKDVGAKISGGWHELPGMFGMQGSTGKTYEATNGDIEKKTSDLINKYINQGFSYLGTNAKVYNKDYYNVYSTGTYLHLIPNKNVTVNFIDKDGKKLAPSQTISFNKDNPNQINNGVDPKNYWYAKGDWKADAKEINGYHLVQTQGATSGSFTAYSYVVNFVYAQNDPVVTTEKKTVTRTINYVYEDGKVAAQEVKQPIVLTRTKTTTFDGKVSYTGWSKGEYDEVKSPEIKGYTPDKILVSRETANADKTETVTYKRNADKVETESKQVTRTIHYVYSDGKKASDDKAETIKLTRTKTTDAVSGKVSYGEWSKASYSKVESPIIKGYTADKTEIAASPATEDEEETVTYTAIPTPQPQPEPQPDPVPVPEPQPQPTPTPDPEPDTPNEPDVPAPHGEDVPTKPEEPETVMPHGEDIPAPHASKQVTPVKVSAVKKSEGTVAPHASELPQTGSNDDTTAAAIGLALVGLTGILSLAGASRKVK</sequence>
<keyword evidence="2" id="KW-0964">Secreted</keyword>
<feature type="domain" description="Gram-positive cocci surface proteins LPxTG" evidence="8">
    <location>
        <begin position="740"/>
        <end position="775"/>
    </location>
</feature>
<dbReference type="AlphaFoldDB" id="I7L7F4"/>
<keyword evidence="7" id="KW-0812">Transmembrane</keyword>
<keyword evidence="7" id="KW-1133">Transmembrane helix</keyword>
<dbReference type="PROSITE" id="PS50847">
    <property type="entry name" value="GRAM_POS_ANCHORING"/>
    <property type="match status" value="1"/>
</dbReference>
<gene>
    <name evidence="9" type="ORF">BN55_05765</name>
</gene>
<reference evidence="9 10" key="1">
    <citation type="submission" date="2012-06" db="EMBL/GenBank/DDBJ databases">
        <title>Draft Genome Sequence of Lactobacillus hominis Strain CRBIP 24.179T, isolated from human intestine.</title>
        <authorList>
            <person name="Cousin S."/>
            <person name="Ma L."/>
            <person name="Bizet C."/>
            <person name="Loux V."/>
            <person name="Bouchier C."/>
            <person name="Clermont D."/>
            <person name="Creno S."/>
        </authorList>
    </citation>
    <scope>NUCLEOTIDE SEQUENCE [LARGE SCALE GENOMIC DNA]</scope>
    <source>
        <strain evidence="10">CRBIP 24.179T</strain>
    </source>
</reference>
<evidence type="ECO:0000256" key="3">
    <source>
        <dbReference type="ARBA" id="ARBA00022729"/>
    </source>
</evidence>
<feature type="compositionally biased region" description="Polar residues" evidence="6">
    <location>
        <begin position="62"/>
        <end position="88"/>
    </location>
</feature>
<evidence type="ECO:0000259" key="8">
    <source>
        <dbReference type="PROSITE" id="PS50847"/>
    </source>
</evidence>
<dbReference type="RefSeq" id="WP_008471737.1">
    <property type="nucleotide sequence ID" value="NZ_AYZP01000021.1"/>
</dbReference>
<accession>I7L7F4</accession>
<keyword evidence="3" id="KW-0732">Signal</keyword>
<comment type="caution">
    <text evidence="9">The sequence shown here is derived from an EMBL/GenBank/DDBJ whole genome shotgun (WGS) entry which is preliminary data.</text>
</comment>
<evidence type="ECO:0000313" key="9">
    <source>
        <dbReference type="EMBL" id="CCI82607.1"/>
    </source>
</evidence>
<dbReference type="NCBIfam" id="TIGR01168">
    <property type="entry name" value="YSIRK_signal"/>
    <property type="match status" value="1"/>
</dbReference>
<dbReference type="Pfam" id="PF17966">
    <property type="entry name" value="Muc_B2"/>
    <property type="match status" value="2"/>
</dbReference>
<evidence type="ECO:0000313" key="10">
    <source>
        <dbReference type="Proteomes" id="UP000009320"/>
    </source>
</evidence>
<keyword evidence="1" id="KW-0134">Cell wall</keyword>
<dbReference type="Gene3D" id="2.60.40.4300">
    <property type="match status" value="2"/>
</dbReference>
<keyword evidence="10" id="KW-1185">Reference proteome</keyword>
<protein>
    <submittedName>
        <fullName evidence="9">LPXTG-domain-containing protein cell wall anchor domain-containing protein</fullName>
    </submittedName>
</protein>
<dbReference type="GeneID" id="82847811"/>
<dbReference type="NCBIfam" id="TIGR01167">
    <property type="entry name" value="LPXTG_anchor"/>
    <property type="match status" value="1"/>
</dbReference>
<dbReference type="InterPro" id="IPR009459">
    <property type="entry name" value="MucBP_dom"/>
</dbReference>
<organism evidence="9 10">
    <name type="scientific">Lactobacillus hominis DSM 23910 = CRBIP 24.179</name>
    <dbReference type="NCBI Taxonomy" id="1423758"/>
    <lineage>
        <taxon>Bacteria</taxon>
        <taxon>Bacillati</taxon>
        <taxon>Bacillota</taxon>
        <taxon>Bacilli</taxon>
        <taxon>Lactobacillales</taxon>
        <taxon>Lactobacillaceae</taxon>
        <taxon>Lactobacillus</taxon>
    </lineage>
</organism>
<evidence type="ECO:0000256" key="4">
    <source>
        <dbReference type="ARBA" id="ARBA00022737"/>
    </source>
</evidence>
<keyword evidence="7" id="KW-0472">Membrane</keyword>
<evidence type="ECO:0000256" key="1">
    <source>
        <dbReference type="ARBA" id="ARBA00022512"/>
    </source>
</evidence>
<dbReference type="Proteomes" id="UP000009320">
    <property type="component" value="Unassembled WGS sequence"/>
</dbReference>
<dbReference type="EMBL" id="CAKE01000029">
    <property type="protein sequence ID" value="CCI82607.1"/>
    <property type="molecule type" value="Genomic_DNA"/>
</dbReference>
<feature type="transmembrane region" description="Helical" evidence="7">
    <location>
        <begin position="751"/>
        <end position="770"/>
    </location>
</feature>
<feature type="compositionally biased region" description="Basic and acidic residues" evidence="6">
    <location>
        <begin position="688"/>
        <end position="698"/>
    </location>
</feature>
<keyword evidence="4" id="KW-0677">Repeat</keyword>
<evidence type="ECO:0000256" key="6">
    <source>
        <dbReference type="SAM" id="MobiDB-lite"/>
    </source>
</evidence>
<keyword evidence="5" id="KW-0572">Peptidoglycan-anchor</keyword>
<dbReference type="InterPro" id="IPR005877">
    <property type="entry name" value="YSIRK_signal_dom"/>
</dbReference>
<dbReference type="Gene3D" id="3.10.20.320">
    <property type="entry name" value="Putative peptidoglycan bound protein (lpxtg motif)"/>
    <property type="match status" value="1"/>
</dbReference>